<gene>
    <name evidence="12" type="primary">cas9</name>
    <name evidence="14" type="ORF">U0035_15440</name>
</gene>
<keyword evidence="4 12" id="KW-0255">Endonuclease</keyword>
<proteinExistence type="inferred from homology"/>
<dbReference type="PROSITE" id="PS51749">
    <property type="entry name" value="HNH_CAS9"/>
    <property type="match status" value="1"/>
</dbReference>
<dbReference type="RefSeq" id="WP_114791842.1">
    <property type="nucleotide sequence ID" value="NZ_CP139960.1"/>
</dbReference>
<keyword evidence="7 12" id="KW-0694">RNA-binding</keyword>
<feature type="binding site" evidence="12">
    <location>
        <position position="742"/>
    </location>
    <ligand>
        <name>Mg(2+)</name>
        <dbReference type="ChEBI" id="CHEBI:18420"/>
        <label>1</label>
    </ligand>
</feature>
<dbReference type="InterPro" id="IPR032239">
    <property type="entry name" value="Cas9-BH"/>
</dbReference>
<feature type="binding site" evidence="12">
    <location>
        <position position="1061"/>
    </location>
    <ligand>
        <name>Mg(2+)</name>
        <dbReference type="ChEBI" id="CHEBI:18420"/>
        <label>2</label>
    </ligand>
</feature>
<dbReference type="Pfam" id="PF13395">
    <property type="entry name" value="HNH_4"/>
    <property type="match status" value="1"/>
</dbReference>
<dbReference type="InterPro" id="IPR036397">
    <property type="entry name" value="RNaseH_sf"/>
</dbReference>
<comment type="similarity">
    <text evidence="12">Belongs to the CRISPR-associated Cas9 family.</text>
</comment>
<evidence type="ECO:0000256" key="9">
    <source>
        <dbReference type="ARBA" id="ARBA00023125"/>
    </source>
</evidence>
<feature type="active site" description="Proton acceptor for HNH nuclease domain" evidence="12">
    <location>
        <position position="864"/>
    </location>
</feature>
<keyword evidence="15" id="KW-1185">Reference proteome</keyword>
<evidence type="ECO:0000256" key="8">
    <source>
        <dbReference type="ARBA" id="ARBA00023118"/>
    </source>
</evidence>
<evidence type="ECO:0000313" key="14">
    <source>
        <dbReference type="EMBL" id="WQD37065.1"/>
    </source>
</evidence>
<evidence type="ECO:0000256" key="6">
    <source>
        <dbReference type="ARBA" id="ARBA00022842"/>
    </source>
</evidence>
<accession>A0ABZ0W4M9</accession>
<keyword evidence="9 12" id="KW-0238">DNA-binding</keyword>
<evidence type="ECO:0000259" key="13">
    <source>
        <dbReference type="PROSITE" id="PS51749"/>
    </source>
</evidence>
<dbReference type="NCBIfam" id="TIGR01865">
    <property type="entry name" value="cas_Csn1"/>
    <property type="match status" value="1"/>
</dbReference>
<keyword evidence="8 12" id="KW-0051">Antiviral defense</keyword>
<keyword evidence="6 12" id="KW-0460">Magnesium</keyword>
<dbReference type="Pfam" id="PF16593">
    <property type="entry name" value="Cas9-BH"/>
    <property type="match status" value="1"/>
</dbReference>
<name>A0ABZ0W4M9_9BACT</name>
<feature type="binding site" evidence="12">
    <location>
        <position position="9"/>
    </location>
    <ligand>
        <name>Mg(2+)</name>
        <dbReference type="ChEBI" id="CHEBI:18420"/>
        <label>1</label>
    </ligand>
</feature>
<feature type="domain" description="HNH Cas9-type" evidence="13">
    <location>
        <begin position="783"/>
        <end position="955"/>
    </location>
</feature>
<evidence type="ECO:0000256" key="4">
    <source>
        <dbReference type="ARBA" id="ARBA00022759"/>
    </source>
</evidence>
<dbReference type="EMBL" id="CP139960">
    <property type="protein sequence ID" value="WQD37065.1"/>
    <property type="molecule type" value="Genomic_DNA"/>
</dbReference>
<comment type="cofactor">
    <cofactor evidence="1 12">
        <name>Mg(2+)</name>
        <dbReference type="ChEBI" id="CHEBI:18420"/>
    </cofactor>
</comment>
<feature type="binding site" evidence="12">
    <location>
        <position position="746"/>
    </location>
    <ligand>
        <name>Mg(2+)</name>
        <dbReference type="ChEBI" id="CHEBI:18420"/>
        <label>1</label>
    </ligand>
</feature>
<evidence type="ECO:0000256" key="11">
    <source>
        <dbReference type="ARBA" id="ARBA00046380"/>
    </source>
</evidence>
<feature type="binding site" evidence="12">
    <location>
        <position position="746"/>
    </location>
    <ligand>
        <name>Mg(2+)</name>
        <dbReference type="ChEBI" id="CHEBI:18420"/>
        <label>2</label>
    </ligand>
</feature>
<evidence type="ECO:0000256" key="10">
    <source>
        <dbReference type="ARBA" id="ARBA00023211"/>
    </source>
</evidence>
<evidence type="ECO:0000256" key="7">
    <source>
        <dbReference type="ARBA" id="ARBA00022884"/>
    </source>
</evidence>
<dbReference type="InterPro" id="IPR028629">
    <property type="entry name" value="Cas9"/>
</dbReference>
<dbReference type="InterPro" id="IPR041383">
    <property type="entry name" value="RuvC_III"/>
</dbReference>
<protein>
    <recommendedName>
        <fullName evidence="12">CRISPR-associated endonuclease Cas9</fullName>
        <ecNumber evidence="12">3.1.-.-</ecNumber>
    </recommendedName>
</protein>
<dbReference type="InterPro" id="IPR033114">
    <property type="entry name" value="HNH_CAS9"/>
</dbReference>
<evidence type="ECO:0000256" key="3">
    <source>
        <dbReference type="ARBA" id="ARBA00022723"/>
    </source>
</evidence>
<dbReference type="Pfam" id="PF18541">
    <property type="entry name" value="RuvC_III"/>
    <property type="match status" value="1"/>
</dbReference>
<dbReference type="EC" id="3.1.-.-" evidence="12"/>
<evidence type="ECO:0000256" key="5">
    <source>
        <dbReference type="ARBA" id="ARBA00022801"/>
    </source>
</evidence>
<keyword evidence="10" id="KW-0464">Manganese</keyword>
<dbReference type="HAMAP" id="MF_01480">
    <property type="entry name" value="Cas9"/>
    <property type="match status" value="1"/>
</dbReference>
<dbReference type="InterPro" id="IPR003615">
    <property type="entry name" value="HNH_nuc"/>
</dbReference>
<dbReference type="Gene3D" id="3.30.420.10">
    <property type="entry name" value="Ribonuclease H-like superfamily/Ribonuclease H"/>
    <property type="match status" value="2"/>
</dbReference>
<keyword evidence="5 12" id="KW-0378">Hydrolase</keyword>
<reference evidence="14 15" key="1">
    <citation type="submission" date="2023-12" db="EMBL/GenBank/DDBJ databases">
        <title>Genome sequencing and assembly of bacterial species from a model synthetic community.</title>
        <authorList>
            <person name="Hogle S.L."/>
        </authorList>
    </citation>
    <scope>NUCLEOTIDE SEQUENCE [LARGE SCALE GENOMIC DNA]</scope>
    <source>
        <strain evidence="14 15">HAMBI_3031</strain>
    </source>
</reference>
<dbReference type="GO" id="GO:0004519">
    <property type="term" value="F:endonuclease activity"/>
    <property type="evidence" value="ECO:0007669"/>
    <property type="project" value="UniProtKB-KW"/>
</dbReference>
<organism evidence="14 15">
    <name type="scientific">Niabella yanshanensis</name>
    <dbReference type="NCBI Taxonomy" id="577386"/>
    <lineage>
        <taxon>Bacteria</taxon>
        <taxon>Pseudomonadati</taxon>
        <taxon>Bacteroidota</taxon>
        <taxon>Chitinophagia</taxon>
        <taxon>Chitinophagales</taxon>
        <taxon>Chitinophagaceae</taxon>
        <taxon>Niabella</taxon>
    </lineage>
</organism>
<sequence>MGKTILGLDLGTNSIGWALIQQDFDSKAGAILGMGVRVIPMSQDILGEFGKGNSVSQTAERTGYRSVRRLRERFLLRRERLHRVLNVLNFLPQHYAAQIDFNKRLGKFLEETEPKLPYNNERFVFKSSFNEMLEDFRKHQPQILKNDKGEEKLVPYDWTIYYLRKKALRERIEKEELAWILLNFNQKRGYYQLRGEEEEEQLNKLVEFYSLKIVDVLADEPQKGKPDIWHSLVLENGWIYRRSSKTPLFDWKDKTRDFIVTTDLNDDGSVKKDKEGNEKRSFRAPAETDWTLIKKKTEQEIDNSHKTVGAYIYDTLLQNPRQKIKGKLVRTIERKFYKQELKQILDRQRGFHPELQNEDLYNDCVRELYRNNEAHQLMLSKKDFVHLFIDDIIFYQRPLRSQKSSISNCTLEFRKYKDEKGAEHVQYLKAVPKSNPYYQEFRIWQWLYNLNIYKKDDDTNVTSDFIHSIEDIETLFDFLNTRKEIEQKPLFKFLLEQEGYKGKLLNAEVEKYRWNYVEDKKYPCNETRTMIATRLEKIENVSNDFLTREIEQKIWHIIYSVNDKTEYEKALKSFARKNDLDENAFLQAFKKFPPFRSEYGSFSEKAIKKLLPLMRIGRHWNYDNIEGKSKERIDKIITGEYDENIKDKVREKAMHLVEETDFQGLQLWLAQYIVYGRHSEATALGKWNAADDLEQFLQDFKQHSLRNPIVEQVITETLRVVKDIWIKYGSGEKDFFSEIHIELGREMKNTAEDRKKITNMVSENENTNLRIKALLAEMMSDVAVENVRPFSPMQQEILKVYEDGVLNSDIEIEDDILKISKTAQPSSSDLRRYKLWLEQKYRSPYTGEIIPLNRLFTPEYEIEHIIPQSRYFDDSFNNKVICETAVNKLKDNYIGLGFIKKFGGTIVECGMGKSVKVFKQEAYEDFVKQHYAKNRGKRSKLMLEEIPEKMIERQMNDTRHISKYISGVLSNIVRVEDGSDEGINSKYIVPGNGKITAQLKQDWGLNDVWNDLILPRFERLNQLTNAAHFTAWNENHQKFLPTVPIELSKGFSKKRIDHRHHALDALVIACATRDHVNLLNNQSAKSDTKRYDLKRKLMQFEREVYNHPHTGERIERDIAKQFLKPWNSFTVDAKSNLEKIVVSFKQNLRVINKATNYYEKWVEKDGMKSKEKVEQTGTNWAIRKAMHKDTVSGKVDLPWYKVPKGKILTATRKSVDVSFDIKTIGSITDTGIQKILKNYLTSKDNNPEMAFSPEGLEDMNKNIEKYNGGKSHQPIVKVRVFELGSKFQIGQAGNKKHKYVEAAKGTNLFFAVYKDEKGKKSYVSVPFNEVVERQKQGLSAVELKGKEDFYLCPNDLVYIPSEDELDNVEGIDFESLSAEKNNSIYKVVSFTGNRLYCIPSNVSTVILNKIEFSQLNKIEFTKEKENCVKLKVDRLGNISKA</sequence>
<comment type="function">
    <text evidence="12">CRISPR (clustered regularly interspaced short palindromic repeat) is an adaptive immune system that provides protection against mobile genetic elements (viruses, transposable elements and conjugative plasmids). CRISPR clusters contain spacers, sequences complementary to antecedent mobile elements, and target invading nucleic acids. CRISPR clusters are transcribed and processed into CRISPR RNA (crRNA). In type II CRISPR systems correct processing of pre-crRNA requires a trans-encoded small RNA (tracrRNA), endogenous ribonuclease 3 (rnc) and this protein. The tracrRNA serves as a guide for ribonuclease 3-aided processing of pre-crRNA. Subsequently Cas9/crRNA/tracrRNA endonucleolytically cleaves linear or circular dsDNA target complementary to the spacer; Cas9 is inactive in the absence of the 2 guide RNAs (gRNA). Cas9 recognizes the protospacer adjacent motif (PAM) in the CRISPR repeat sequences to help distinguish self versus nonself, as targets within the bacterial CRISPR locus do not have PAMs. PAM recognition is also required for catalytic activity.</text>
</comment>
<comment type="subunit">
    <text evidence="11 12">Monomer. Binds crRNA and tracrRNA.</text>
</comment>
<evidence type="ECO:0000256" key="1">
    <source>
        <dbReference type="ARBA" id="ARBA00001946"/>
    </source>
</evidence>
<feature type="binding site" evidence="12">
    <location>
        <position position="9"/>
    </location>
    <ligand>
        <name>Mg(2+)</name>
        <dbReference type="ChEBI" id="CHEBI:18420"/>
        <label>2</label>
    </ligand>
</feature>
<evidence type="ECO:0000313" key="15">
    <source>
        <dbReference type="Proteomes" id="UP001325680"/>
    </source>
</evidence>
<feature type="active site" description="For RuvC-like nuclease domain" evidence="12">
    <location>
        <position position="9"/>
    </location>
</feature>
<evidence type="ECO:0000256" key="2">
    <source>
        <dbReference type="ARBA" id="ARBA00022722"/>
    </source>
</evidence>
<evidence type="ECO:0000256" key="12">
    <source>
        <dbReference type="HAMAP-Rule" id="MF_01480"/>
    </source>
</evidence>
<keyword evidence="3 12" id="KW-0479">Metal-binding</keyword>
<dbReference type="Proteomes" id="UP001325680">
    <property type="component" value="Chromosome"/>
</dbReference>
<comment type="domain">
    <text evidence="12">Has 2 endonuclease domains. The discontinuous RuvC-like domain cleaves the target DNA noncomplementary to crRNA while the HNH nuclease domain cleaves the target DNA complementary to crRNA.</text>
</comment>
<keyword evidence="2 12" id="KW-0540">Nuclease</keyword>